<protein>
    <recommendedName>
        <fullName evidence="5">Uroplakin 3B</fullName>
    </recommendedName>
</protein>
<name>H0W6C4_CAVPO</name>
<evidence type="ECO:0000313" key="4">
    <source>
        <dbReference type="Proteomes" id="UP000005447"/>
    </source>
</evidence>
<dbReference type="STRING" id="10141.ENSCPOP00000018528"/>
<gene>
    <name evidence="3" type="primary">LOC100730459</name>
</gene>
<evidence type="ECO:0000313" key="3">
    <source>
        <dbReference type="Ensembl" id="ENSCPOP00000018528.2"/>
    </source>
</evidence>
<evidence type="ECO:0000256" key="2">
    <source>
        <dbReference type="SAM" id="Phobius"/>
    </source>
</evidence>
<dbReference type="FunCoup" id="H0W6C4">
    <property type="interactions" value="9"/>
</dbReference>
<reference evidence="4" key="1">
    <citation type="journal article" date="2011" name="Nature">
        <title>A high-resolution map of human evolutionary constraint using 29 mammals.</title>
        <authorList>
            <person name="Lindblad-Toh K."/>
            <person name="Garber M."/>
            <person name="Zuk O."/>
            <person name="Lin M.F."/>
            <person name="Parker B.J."/>
            <person name="Washietl S."/>
            <person name="Kheradpour P."/>
            <person name="Ernst J."/>
            <person name="Jordan G."/>
            <person name="Mauceli E."/>
            <person name="Ward L.D."/>
            <person name="Lowe C.B."/>
            <person name="Holloway A.K."/>
            <person name="Clamp M."/>
            <person name="Gnerre S."/>
            <person name="Alfoldi J."/>
            <person name="Beal K."/>
            <person name="Chang J."/>
            <person name="Clawson H."/>
            <person name="Cuff J."/>
            <person name="Di Palma F."/>
            <person name="Fitzgerald S."/>
            <person name="Flicek P."/>
            <person name="Guttman M."/>
            <person name="Hubisz M.J."/>
            <person name="Jaffe D.B."/>
            <person name="Jungreis I."/>
            <person name="Kent W.J."/>
            <person name="Kostka D."/>
            <person name="Lara M."/>
            <person name="Martins A.L."/>
            <person name="Massingham T."/>
            <person name="Moltke I."/>
            <person name="Raney B.J."/>
            <person name="Rasmussen M.D."/>
            <person name="Robinson J."/>
            <person name="Stark A."/>
            <person name="Vilella A.J."/>
            <person name="Wen J."/>
            <person name="Xie X."/>
            <person name="Zody M.C."/>
            <person name="Baldwin J."/>
            <person name="Bloom T."/>
            <person name="Chin C.W."/>
            <person name="Heiman D."/>
            <person name="Nicol R."/>
            <person name="Nusbaum C."/>
            <person name="Young S."/>
            <person name="Wilkinson J."/>
            <person name="Worley K.C."/>
            <person name="Kovar C.L."/>
            <person name="Muzny D.M."/>
            <person name="Gibbs R.A."/>
            <person name="Cree A."/>
            <person name="Dihn H.H."/>
            <person name="Fowler G."/>
            <person name="Jhangiani S."/>
            <person name="Joshi V."/>
            <person name="Lee S."/>
            <person name="Lewis L.R."/>
            <person name="Nazareth L.V."/>
            <person name="Okwuonu G."/>
            <person name="Santibanez J."/>
            <person name="Warren W.C."/>
            <person name="Mardis E.R."/>
            <person name="Weinstock G.M."/>
            <person name="Wilson R.K."/>
            <person name="Delehaunty K."/>
            <person name="Dooling D."/>
            <person name="Fronik C."/>
            <person name="Fulton L."/>
            <person name="Fulton B."/>
            <person name="Graves T."/>
            <person name="Minx P."/>
            <person name="Sodergren E."/>
            <person name="Birney E."/>
            <person name="Margulies E.H."/>
            <person name="Herrero J."/>
            <person name="Green E.D."/>
            <person name="Haussler D."/>
            <person name="Siepel A."/>
            <person name="Goldman N."/>
            <person name="Pollard K.S."/>
            <person name="Pedersen J.S."/>
            <person name="Lander E.S."/>
            <person name="Kellis M."/>
        </authorList>
    </citation>
    <scope>NUCLEOTIDE SEQUENCE [LARGE SCALE GENOMIC DNA]</scope>
    <source>
        <strain evidence="4">2N</strain>
    </source>
</reference>
<dbReference type="GO" id="GO:0016020">
    <property type="term" value="C:membrane"/>
    <property type="evidence" value="ECO:0007669"/>
    <property type="project" value="TreeGrafter"/>
</dbReference>
<dbReference type="HOGENOM" id="CLU_082608_0_0_1"/>
<keyword evidence="2" id="KW-0472">Membrane</keyword>
<dbReference type="AlphaFoldDB" id="H0W6C4"/>
<dbReference type="InParanoid" id="H0W6C4"/>
<dbReference type="Proteomes" id="UP000005447">
    <property type="component" value="Unassembled WGS sequence"/>
</dbReference>
<feature type="transmembrane region" description="Helical" evidence="2">
    <location>
        <begin position="223"/>
        <end position="246"/>
    </location>
</feature>
<feature type="region of interest" description="Disordered" evidence="1">
    <location>
        <begin position="259"/>
        <end position="280"/>
    </location>
</feature>
<dbReference type="CDD" id="cd09969">
    <property type="entry name" value="UP_IIIb"/>
    <property type="match status" value="1"/>
</dbReference>
<organism evidence="3 4">
    <name type="scientific">Cavia porcellus</name>
    <name type="common">Guinea pig</name>
    <dbReference type="NCBI Taxonomy" id="10141"/>
    <lineage>
        <taxon>Eukaryota</taxon>
        <taxon>Metazoa</taxon>
        <taxon>Chordata</taxon>
        <taxon>Craniata</taxon>
        <taxon>Vertebrata</taxon>
        <taxon>Euteleostomi</taxon>
        <taxon>Mammalia</taxon>
        <taxon>Eutheria</taxon>
        <taxon>Euarchontoglires</taxon>
        <taxon>Glires</taxon>
        <taxon>Rodentia</taxon>
        <taxon>Hystricomorpha</taxon>
        <taxon>Caviidae</taxon>
        <taxon>Cavia</taxon>
    </lineage>
</organism>
<dbReference type="EMBL" id="AAKN02032065">
    <property type="status" value="NOT_ANNOTATED_CDS"/>
    <property type="molecule type" value="Genomic_DNA"/>
</dbReference>
<keyword evidence="4" id="KW-1185">Reference proteome</keyword>
<dbReference type="InterPro" id="IPR024831">
    <property type="entry name" value="Uroplakin-3"/>
</dbReference>
<accession>H0W6C4</accession>
<keyword evidence="2" id="KW-1133">Transmembrane helix</keyword>
<dbReference type="GeneTree" id="ENSGT00940000153392"/>
<keyword evidence="2" id="KW-0812">Transmembrane</keyword>
<sequence>APKPVQPGVLGRAGGGAPRQMRTGTWMLRPAMGLSGRSLLLSPLWLLLTWVQPGASVERISYVPRLSGANLAGKVTQSTFTLEQPLGQFDRTRISDFDPIWLVVAYSNATQDFTAPQKTKDIPVPATFTQKGYYLTLPAQRLHYQSSPASSQLRVLRVGNDTHCSPLKEGCNPPLPDSGPYRVKFLVMNDQGPVAETEWSDETRLQQAKIFEAVPGSQSEGTVVIIAILSILLAIFLVVLLVLLVYTCCRSTRISSPHEQESMRRYNTHHMCSSAAERGS</sequence>
<dbReference type="VEuPathDB" id="HostDB:ENSCPOG00000024411"/>
<dbReference type="PANTHER" id="PTHR15446">
    <property type="entry name" value="UROPLAKIN III"/>
    <property type="match status" value="1"/>
</dbReference>
<dbReference type="PANTHER" id="PTHR15446:SF2">
    <property type="entry name" value="UROPLAKIN-3B-LIKE PROTEIN 1-RELATED"/>
    <property type="match status" value="1"/>
</dbReference>
<reference evidence="3" key="2">
    <citation type="submission" date="2025-08" db="UniProtKB">
        <authorList>
            <consortium name="Ensembl"/>
        </authorList>
    </citation>
    <scope>IDENTIFICATION</scope>
    <source>
        <strain evidence="3">2N</strain>
    </source>
</reference>
<dbReference type="OMA" id="IYTCYDT"/>
<dbReference type="eggNOG" id="ENOG502S22J">
    <property type="taxonomic scope" value="Eukaryota"/>
</dbReference>
<reference evidence="3" key="3">
    <citation type="submission" date="2025-09" db="UniProtKB">
        <authorList>
            <consortium name="Ensembl"/>
        </authorList>
    </citation>
    <scope>IDENTIFICATION</scope>
    <source>
        <strain evidence="3">2N</strain>
    </source>
</reference>
<evidence type="ECO:0008006" key="5">
    <source>
        <dbReference type="Google" id="ProtNLM"/>
    </source>
</evidence>
<proteinExistence type="predicted"/>
<dbReference type="Ensembl" id="ENSCPOT00000023340.2">
    <property type="protein sequence ID" value="ENSCPOP00000018528.2"/>
    <property type="gene ID" value="ENSCPOG00000024411.2"/>
</dbReference>
<evidence type="ECO:0000256" key="1">
    <source>
        <dbReference type="SAM" id="MobiDB-lite"/>
    </source>
</evidence>
<dbReference type="Bgee" id="ENSCPOG00000024411">
    <property type="expression patterns" value="Expressed in uterine cervix and 1 other cell type or tissue"/>
</dbReference>